<sequence>MFTRGTFLPFSLAILLIVFSSRLRFLRWRGYWET</sequence>
<name>A0A0E9W4D0_ANGAN</name>
<protein>
    <submittedName>
        <fullName evidence="1">Uncharacterized protein</fullName>
    </submittedName>
</protein>
<evidence type="ECO:0000313" key="1">
    <source>
        <dbReference type="EMBL" id="JAH84328.1"/>
    </source>
</evidence>
<accession>A0A0E9W4D0</accession>
<reference evidence="1" key="1">
    <citation type="submission" date="2014-11" db="EMBL/GenBank/DDBJ databases">
        <authorList>
            <person name="Amaro Gonzalez C."/>
        </authorList>
    </citation>
    <scope>NUCLEOTIDE SEQUENCE</scope>
</reference>
<proteinExistence type="predicted"/>
<reference evidence="1" key="2">
    <citation type="journal article" date="2015" name="Fish Shellfish Immunol.">
        <title>Early steps in the European eel (Anguilla anguilla)-Vibrio vulnificus interaction in the gills: Role of the RtxA13 toxin.</title>
        <authorList>
            <person name="Callol A."/>
            <person name="Pajuelo D."/>
            <person name="Ebbesson L."/>
            <person name="Teles M."/>
            <person name="MacKenzie S."/>
            <person name="Amaro C."/>
        </authorList>
    </citation>
    <scope>NUCLEOTIDE SEQUENCE</scope>
</reference>
<dbReference type="AlphaFoldDB" id="A0A0E9W4D0"/>
<dbReference type="EMBL" id="GBXM01024249">
    <property type="protein sequence ID" value="JAH84328.1"/>
    <property type="molecule type" value="Transcribed_RNA"/>
</dbReference>
<organism evidence="1">
    <name type="scientific">Anguilla anguilla</name>
    <name type="common">European freshwater eel</name>
    <name type="synonym">Muraena anguilla</name>
    <dbReference type="NCBI Taxonomy" id="7936"/>
    <lineage>
        <taxon>Eukaryota</taxon>
        <taxon>Metazoa</taxon>
        <taxon>Chordata</taxon>
        <taxon>Craniata</taxon>
        <taxon>Vertebrata</taxon>
        <taxon>Euteleostomi</taxon>
        <taxon>Actinopterygii</taxon>
        <taxon>Neopterygii</taxon>
        <taxon>Teleostei</taxon>
        <taxon>Anguilliformes</taxon>
        <taxon>Anguillidae</taxon>
        <taxon>Anguilla</taxon>
    </lineage>
</organism>